<reference evidence="1 3" key="2">
    <citation type="journal article" date="2013" name="Nature">
        <title>Insights into bilaterian evolution from three spiralian genomes.</title>
        <authorList>
            <person name="Simakov O."/>
            <person name="Marletaz F."/>
            <person name="Cho S.J."/>
            <person name="Edsinger-Gonzales E."/>
            <person name="Havlak P."/>
            <person name="Hellsten U."/>
            <person name="Kuo D.H."/>
            <person name="Larsson T."/>
            <person name="Lv J."/>
            <person name="Arendt D."/>
            <person name="Savage R."/>
            <person name="Osoegawa K."/>
            <person name="de Jong P."/>
            <person name="Grimwood J."/>
            <person name="Chapman J.A."/>
            <person name="Shapiro H."/>
            <person name="Aerts A."/>
            <person name="Otillar R.P."/>
            <person name="Terry A.Y."/>
            <person name="Boore J.L."/>
            <person name="Grigoriev I.V."/>
            <person name="Lindberg D.R."/>
            <person name="Seaver E.C."/>
            <person name="Weisblat D.A."/>
            <person name="Putnam N.H."/>
            <person name="Rokhsar D.S."/>
        </authorList>
    </citation>
    <scope>NUCLEOTIDE SEQUENCE</scope>
    <source>
        <strain evidence="1 3">I ESC-2004</strain>
    </source>
</reference>
<proteinExistence type="predicted"/>
<sequence length="208" mass="23429">MGRNEESWIGTHQSGRRADRCFVQVKEIDISVTVATLALSKKTIVRECCLNYAFNEAYAWSGVQFAAKNGNIMEWLIWGNISAFFISLQEEPHDHLPGSLRPLEYNITLQPFIYNSDAYSAAPSKSSMNGHVKGHTYSVDIEYSAKIATKQDHFGRNASEYSFGGAVENWGLITYDEKFLVSHESWSIPNTRCSPLQSLPTKSPIRLK</sequence>
<accession>R7UKI6</accession>
<gene>
    <name evidence="1" type="ORF">CAPTEDRAFT_209109</name>
</gene>
<organism evidence="1">
    <name type="scientific">Capitella teleta</name>
    <name type="common">Polychaete worm</name>
    <dbReference type="NCBI Taxonomy" id="283909"/>
    <lineage>
        <taxon>Eukaryota</taxon>
        <taxon>Metazoa</taxon>
        <taxon>Spiralia</taxon>
        <taxon>Lophotrochozoa</taxon>
        <taxon>Annelida</taxon>
        <taxon>Polychaeta</taxon>
        <taxon>Sedentaria</taxon>
        <taxon>Scolecida</taxon>
        <taxon>Capitellidae</taxon>
        <taxon>Capitella</taxon>
    </lineage>
</organism>
<dbReference type="EMBL" id="KB300467">
    <property type="protein sequence ID" value="ELU06735.1"/>
    <property type="molecule type" value="Genomic_DNA"/>
</dbReference>
<dbReference type="Proteomes" id="UP000014760">
    <property type="component" value="Unassembled WGS sequence"/>
</dbReference>
<evidence type="ECO:0000313" key="1">
    <source>
        <dbReference type="EMBL" id="ELU06735.1"/>
    </source>
</evidence>
<reference evidence="3" key="1">
    <citation type="submission" date="2012-12" db="EMBL/GenBank/DDBJ databases">
        <authorList>
            <person name="Hellsten U."/>
            <person name="Grimwood J."/>
            <person name="Chapman J.A."/>
            <person name="Shapiro H."/>
            <person name="Aerts A."/>
            <person name="Otillar R.P."/>
            <person name="Terry A.Y."/>
            <person name="Boore J.L."/>
            <person name="Simakov O."/>
            <person name="Marletaz F."/>
            <person name="Cho S.-J."/>
            <person name="Edsinger-Gonzales E."/>
            <person name="Havlak P."/>
            <person name="Kuo D.-H."/>
            <person name="Larsson T."/>
            <person name="Lv J."/>
            <person name="Arendt D."/>
            <person name="Savage R."/>
            <person name="Osoegawa K."/>
            <person name="de Jong P."/>
            <person name="Lindberg D.R."/>
            <person name="Seaver E.C."/>
            <person name="Weisblat D.A."/>
            <person name="Putnam N.H."/>
            <person name="Grigoriev I.V."/>
            <person name="Rokhsar D.S."/>
        </authorList>
    </citation>
    <scope>NUCLEOTIDE SEQUENCE</scope>
    <source>
        <strain evidence="3">I ESC-2004</strain>
    </source>
</reference>
<dbReference type="EMBL" id="AMQN01007339">
    <property type="status" value="NOT_ANNOTATED_CDS"/>
    <property type="molecule type" value="Genomic_DNA"/>
</dbReference>
<name>R7UKI6_CAPTE</name>
<dbReference type="EnsemblMetazoa" id="CapteT209109">
    <property type="protein sequence ID" value="CapteP209109"/>
    <property type="gene ID" value="CapteG209109"/>
</dbReference>
<protein>
    <submittedName>
        <fullName evidence="1 2">Uncharacterized protein</fullName>
    </submittedName>
</protein>
<evidence type="ECO:0000313" key="2">
    <source>
        <dbReference type="EnsemblMetazoa" id="CapteP209109"/>
    </source>
</evidence>
<keyword evidence="3" id="KW-1185">Reference proteome</keyword>
<dbReference type="HOGENOM" id="CLU_1322017_0_0_1"/>
<reference evidence="2" key="3">
    <citation type="submission" date="2015-06" db="UniProtKB">
        <authorList>
            <consortium name="EnsemblMetazoa"/>
        </authorList>
    </citation>
    <scope>IDENTIFICATION</scope>
</reference>
<evidence type="ECO:0000313" key="3">
    <source>
        <dbReference type="Proteomes" id="UP000014760"/>
    </source>
</evidence>
<dbReference type="AlphaFoldDB" id="R7UKI6"/>